<dbReference type="Pfam" id="PF00144">
    <property type="entry name" value="Beta-lactamase"/>
    <property type="match status" value="1"/>
</dbReference>
<evidence type="ECO:0000313" key="5">
    <source>
        <dbReference type="EMBL" id="ORZ38098.1"/>
    </source>
</evidence>
<evidence type="ECO:0000313" key="6">
    <source>
        <dbReference type="Proteomes" id="UP000193411"/>
    </source>
</evidence>
<protein>
    <submittedName>
        <fullName evidence="5">Beta-lactamase/transpeptidase-like protein</fullName>
    </submittedName>
</protein>
<keyword evidence="3" id="KW-0812">Transmembrane</keyword>
<dbReference type="InterPro" id="IPR012338">
    <property type="entry name" value="Beta-lactam/transpept-like"/>
</dbReference>
<keyword evidence="3" id="KW-1133">Transmembrane helix</keyword>
<feature type="compositionally biased region" description="Basic residues" evidence="2">
    <location>
        <begin position="412"/>
        <end position="422"/>
    </location>
</feature>
<feature type="non-terminal residue" evidence="5">
    <location>
        <position position="616"/>
    </location>
</feature>
<reference evidence="5 6" key="1">
    <citation type="submission" date="2016-07" db="EMBL/GenBank/DDBJ databases">
        <title>Pervasive Adenine N6-methylation of Active Genes in Fungi.</title>
        <authorList>
            <consortium name="DOE Joint Genome Institute"/>
            <person name="Mondo S.J."/>
            <person name="Dannebaum R.O."/>
            <person name="Kuo R.C."/>
            <person name="Labutti K."/>
            <person name="Haridas S."/>
            <person name="Kuo A."/>
            <person name="Salamov A."/>
            <person name="Ahrendt S.R."/>
            <person name="Lipzen A."/>
            <person name="Sullivan W."/>
            <person name="Andreopoulos W.B."/>
            <person name="Clum A."/>
            <person name="Lindquist E."/>
            <person name="Daum C."/>
            <person name="Ramamoorthy G.K."/>
            <person name="Gryganskyi A."/>
            <person name="Culley D."/>
            <person name="Magnuson J.K."/>
            <person name="James T.Y."/>
            <person name="O'Malley M.A."/>
            <person name="Stajich J.E."/>
            <person name="Spatafora J.W."/>
            <person name="Visel A."/>
            <person name="Grigoriev I.V."/>
        </authorList>
    </citation>
    <scope>NUCLEOTIDE SEQUENCE [LARGE SCALE GENOMIC DNA]</scope>
    <source>
        <strain evidence="5 6">PL171</strain>
    </source>
</reference>
<dbReference type="EMBL" id="MCFL01000010">
    <property type="protein sequence ID" value="ORZ38098.1"/>
    <property type="molecule type" value="Genomic_DNA"/>
</dbReference>
<feature type="domain" description="Beta-lactamase-related" evidence="4">
    <location>
        <begin position="72"/>
        <end position="376"/>
    </location>
</feature>
<accession>A0A1Y2HU10</accession>
<evidence type="ECO:0000256" key="3">
    <source>
        <dbReference type="SAM" id="Phobius"/>
    </source>
</evidence>
<dbReference type="Gene3D" id="3.40.710.10">
    <property type="entry name" value="DD-peptidase/beta-lactamase superfamily"/>
    <property type="match status" value="1"/>
</dbReference>
<evidence type="ECO:0000259" key="4">
    <source>
        <dbReference type="Pfam" id="PF00144"/>
    </source>
</evidence>
<comment type="similarity">
    <text evidence="1">Belongs to the peptidase S12 family.</text>
</comment>
<feature type="region of interest" description="Disordered" evidence="2">
    <location>
        <begin position="402"/>
        <end position="430"/>
    </location>
</feature>
<organism evidence="5 6">
    <name type="scientific">Catenaria anguillulae PL171</name>
    <dbReference type="NCBI Taxonomy" id="765915"/>
    <lineage>
        <taxon>Eukaryota</taxon>
        <taxon>Fungi</taxon>
        <taxon>Fungi incertae sedis</taxon>
        <taxon>Blastocladiomycota</taxon>
        <taxon>Blastocladiomycetes</taxon>
        <taxon>Blastocladiales</taxon>
        <taxon>Catenariaceae</taxon>
        <taxon>Catenaria</taxon>
    </lineage>
</organism>
<evidence type="ECO:0000256" key="2">
    <source>
        <dbReference type="SAM" id="MobiDB-lite"/>
    </source>
</evidence>
<keyword evidence="3" id="KW-0472">Membrane</keyword>
<gene>
    <name evidence="5" type="ORF">BCR44DRAFT_1429563</name>
</gene>
<dbReference type="AlphaFoldDB" id="A0A1Y2HU10"/>
<dbReference type="InterPro" id="IPR001466">
    <property type="entry name" value="Beta-lactam-related"/>
</dbReference>
<name>A0A1Y2HU10_9FUNG</name>
<evidence type="ECO:0000256" key="1">
    <source>
        <dbReference type="ARBA" id="ARBA00038215"/>
    </source>
</evidence>
<feature type="transmembrane region" description="Helical" evidence="3">
    <location>
        <begin position="592"/>
        <end position="613"/>
    </location>
</feature>
<sequence>MPAARNAHASPPRTLLQSRLGPMFLCSLLVILTSSLLPLLVHAGGSTDKLTGLSSKSIAAFVESFAAKHVPSRVPGISVAVVKDGKTLYSGGAGQADQSSSRDVGATTPMRVGSLAQLVTLIAVLQQKDAQRLSLTDPIDSFLPVGSIPSPAASVGIPGQVSIRDALAHAGGWEAKSMGLWAPKTKMPANASIAMNEFPRRVRPQGSAPLAYSPHAYDLVEYLHDQVMGPLGMNVGSTASVRGHELSGSDADTAVAMGYSATRGSGYVPVDVYGTSPATSGLCASAADMAQVLKVFTNEGKVNGNQVLAKDSVAECLTPQVSGYPGVSLEDGAGATLGWFEHPVGAVKALVHPGDAPGFASLAAVFPDEGWAYFLLLMPTRRGQARVLDRVYQGIFNGASGASDDGEDGGKSKKNKNKKKSKASSSSGGSISGVDLSPYVGHYKPVQSSHTMFEAAAHVLAQIRVTLSPSGNSLLVSRVNAAELTTGDIIDKLAKATTTLGGGPANSAAISSGTIELVPVRATSVSAKEPGQRGGQAIVFRATTPAGDTFTAAVYPGGTEVNAPAWYLTTNALGHGYLASFQPIGYFESASFVLPTMTYGLGIMAAYMVIWLVKGL</sequence>
<comment type="caution">
    <text evidence="5">The sequence shown here is derived from an EMBL/GenBank/DDBJ whole genome shotgun (WGS) entry which is preliminary data.</text>
</comment>
<dbReference type="InterPro" id="IPR050491">
    <property type="entry name" value="AmpC-like"/>
</dbReference>
<dbReference type="OrthoDB" id="5946976at2759"/>
<dbReference type="Proteomes" id="UP000193411">
    <property type="component" value="Unassembled WGS sequence"/>
</dbReference>
<dbReference type="STRING" id="765915.A0A1Y2HU10"/>
<keyword evidence="6" id="KW-1185">Reference proteome</keyword>
<dbReference type="PANTHER" id="PTHR46825">
    <property type="entry name" value="D-ALANYL-D-ALANINE-CARBOXYPEPTIDASE/ENDOPEPTIDASE AMPH"/>
    <property type="match status" value="1"/>
</dbReference>
<dbReference type="SUPFAM" id="SSF56601">
    <property type="entry name" value="beta-lactamase/transpeptidase-like"/>
    <property type="match status" value="1"/>
</dbReference>
<dbReference type="PANTHER" id="PTHR46825:SF9">
    <property type="entry name" value="BETA-LACTAMASE-RELATED DOMAIN-CONTAINING PROTEIN"/>
    <property type="match status" value="1"/>
</dbReference>
<proteinExistence type="inferred from homology"/>